<dbReference type="InterPro" id="IPR036691">
    <property type="entry name" value="Endo/exonu/phosph_ase_sf"/>
</dbReference>
<proteinExistence type="predicted"/>
<comment type="caution">
    <text evidence="1">The sequence shown here is derived from an EMBL/GenBank/DDBJ whole genome shotgun (WGS) entry which is preliminary data.</text>
</comment>
<dbReference type="Gene3D" id="3.60.10.10">
    <property type="entry name" value="Endonuclease/exonuclease/phosphatase"/>
    <property type="match status" value="1"/>
</dbReference>
<dbReference type="Proteomes" id="UP000475862">
    <property type="component" value="Unassembled WGS sequence"/>
</dbReference>
<keyword evidence="2" id="KW-1185">Reference proteome</keyword>
<dbReference type="SUPFAM" id="SSF56219">
    <property type="entry name" value="DNase I-like"/>
    <property type="match status" value="1"/>
</dbReference>
<reference evidence="1 2" key="1">
    <citation type="submission" date="2019-08" db="EMBL/GenBank/DDBJ databases">
        <title>The genome of the soybean aphid Biotype 1, its phylome, world population structure and adaptation to the North American continent.</title>
        <authorList>
            <person name="Giordano R."/>
            <person name="Donthu R.K."/>
            <person name="Hernandez A.G."/>
            <person name="Wright C.L."/>
            <person name="Zimin A.V."/>
        </authorList>
    </citation>
    <scope>NUCLEOTIDE SEQUENCE [LARGE SCALE GENOMIC DNA]</scope>
    <source>
        <tissue evidence="1">Whole aphids</tissue>
    </source>
</reference>
<organism evidence="1 2">
    <name type="scientific">Aphis glycines</name>
    <name type="common">Soybean aphid</name>
    <dbReference type="NCBI Taxonomy" id="307491"/>
    <lineage>
        <taxon>Eukaryota</taxon>
        <taxon>Metazoa</taxon>
        <taxon>Ecdysozoa</taxon>
        <taxon>Arthropoda</taxon>
        <taxon>Hexapoda</taxon>
        <taxon>Insecta</taxon>
        <taxon>Pterygota</taxon>
        <taxon>Neoptera</taxon>
        <taxon>Paraneoptera</taxon>
        <taxon>Hemiptera</taxon>
        <taxon>Sternorrhyncha</taxon>
        <taxon>Aphidomorpha</taxon>
        <taxon>Aphidoidea</taxon>
        <taxon>Aphididae</taxon>
        <taxon>Aphidini</taxon>
        <taxon>Aphis</taxon>
        <taxon>Aphis</taxon>
    </lineage>
</organism>
<dbReference type="EMBL" id="VYZN01000038">
    <property type="protein sequence ID" value="KAE9532563.1"/>
    <property type="molecule type" value="Genomic_DNA"/>
</dbReference>
<dbReference type="OrthoDB" id="6630564at2759"/>
<evidence type="ECO:0000313" key="2">
    <source>
        <dbReference type="Proteomes" id="UP000475862"/>
    </source>
</evidence>
<gene>
    <name evidence="1" type="ORF">AGLY_009644</name>
</gene>
<protein>
    <recommendedName>
        <fullName evidence="3">Endonuclease/exonuclease/phosphatase domain-containing protein</fullName>
    </recommendedName>
</protein>
<sequence>MTMTFTYFGNKDPKDTACNKIDEPPKCTNCGRKHVANSKICRERSKDIDNAVNVGVCRAAQDLALATATAMGIEVLVLRKPYSCRLEVEGWFSDAVARTAIVVFNPGLQIRTISPMDNAGFRQHQATRGHCFSRWGNHKKEPKEQALVNMTASLGLSVCNIGDKPTFSRVYAGGISRSHIDINFVTEMSSHLVRDRKTLDQYSASLHRCITFCVSGVTQRDHAPGEERWSWRKYDKPSLLKFIVWAETVTVDDAPSATRTLGRYLEDACKQLHAQRNVQGKQKACLLVDSGDL</sequence>
<accession>A0A6G0TGT8</accession>
<name>A0A6G0TGT8_APHGL</name>
<evidence type="ECO:0008006" key="3">
    <source>
        <dbReference type="Google" id="ProtNLM"/>
    </source>
</evidence>
<evidence type="ECO:0000313" key="1">
    <source>
        <dbReference type="EMBL" id="KAE9532563.1"/>
    </source>
</evidence>
<dbReference type="AlphaFoldDB" id="A0A6G0TGT8"/>